<dbReference type="GO" id="GO:0003723">
    <property type="term" value="F:RNA binding"/>
    <property type="evidence" value="ECO:0007669"/>
    <property type="project" value="UniProtKB-KW"/>
</dbReference>
<evidence type="ECO:0000256" key="4">
    <source>
        <dbReference type="ARBA" id="ARBA00022695"/>
    </source>
</evidence>
<dbReference type="InterPro" id="IPR043519">
    <property type="entry name" value="NT_sf"/>
</dbReference>
<keyword evidence="4" id="KW-0548">Nucleotidyltransferase</keyword>
<dbReference type="InterPro" id="IPR006675">
    <property type="entry name" value="HDIG_dom"/>
</dbReference>
<sequence length="467" mass="53091">MGPKNQEHDYTTAKAVALKLTKAGFEAYIVGGAVRDIMLDKQPKDFDLATNAKPKQIKALKGLGSALYKDTAQAYGVTRVKLRGKELEVATFRRDVQAHLGRKHTRVKFTSLEEDVRRRDFTINALALDPLTNQIIDYVGGVDDIVNRLICFIGDPLKRIYEDPLRVLRAIRFRNTLAFEYTPETSKALQAAVRSGIIKTIAADRLCQEMTAMLSHNSRRSSLEDLDDYGILAQIVPEVVAGKGVKQPPQFHAEGDVWTHQLMVMESLPQNPSKQLTWAALLHDIGKAKTQSLPKSAQDRIRFNKHSETGAHMAHKVLQRLSFSKQDIKRICWIIYHHINIDDLPSMRPSHQQAMLSHPAFADLFELHKVDAMASWYDNKPKPPPRFYQIENLWRKFLSQTPQQRHPSLKRDLGIDGHWLQLQLGDELGLKPGPLLGQVLKSLEEDYRDKGVKTRSYYIDLARKLVS</sequence>
<dbReference type="InterPro" id="IPR002646">
    <property type="entry name" value="PolA_pol_head_dom"/>
</dbReference>
<evidence type="ECO:0000256" key="1">
    <source>
        <dbReference type="ARBA" id="ARBA00001946"/>
    </source>
</evidence>
<keyword evidence="3" id="KW-0819">tRNA processing</keyword>
<evidence type="ECO:0000256" key="5">
    <source>
        <dbReference type="ARBA" id="ARBA00022723"/>
    </source>
</evidence>
<evidence type="ECO:0000256" key="3">
    <source>
        <dbReference type="ARBA" id="ARBA00022694"/>
    </source>
</evidence>
<keyword evidence="7" id="KW-0692">RNA repair</keyword>
<gene>
    <name evidence="13" type="ORF">A3B14_00485</name>
</gene>
<keyword evidence="9" id="KW-0460">Magnesium</keyword>
<reference evidence="13 14" key="1">
    <citation type="journal article" date="2016" name="Nat. Commun.">
        <title>Thousands of microbial genomes shed light on interconnected biogeochemical processes in an aquifer system.</title>
        <authorList>
            <person name="Anantharaman K."/>
            <person name="Brown C.T."/>
            <person name="Hug L.A."/>
            <person name="Sharon I."/>
            <person name="Castelle C.J."/>
            <person name="Probst A.J."/>
            <person name="Thomas B.C."/>
            <person name="Singh A."/>
            <person name="Wilkins M.J."/>
            <person name="Karaoz U."/>
            <person name="Brodie E.L."/>
            <person name="Williams K.H."/>
            <person name="Hubbard S.S."/>
            <person name="Banfield J.F."/>
        </authorList>
    </citation>
    <scope>NUCLEOTIDE SEQUENCE [LARGE SCALE GENOMIC DNA]</scope>
</reference>
<protein>
    <recommendedName>
        <fullName evidence="12">HD domain-containing protein</fullName>
    </recommendedName>
</protein>
<name>A0A1G2U263_9BACT</name>
<evidence type="ECO:0000256" key="2">
    <source>
        <dbReference type="ARBA" id="ARBA00022679"/>
    </source>
</evidence>
<accession>A0A1G2U263</accession>
<evidence type="ECO:0000256" key="9">
    <source>
        <dbReference type="ARBA" id="ARBA00022842"/>
    </source>
</evidence>
<dbReference type="Pfam" id="PF01966">
    <property type="entry name" value="HD"/>
    <property type="match status" value="1"/>
</dbReference>
<dbReference type="InterPro" id="IPR050124">
    <property type="entry name" value="tRNA_CCA-adding_enzyme"/>
</dbReference>
<dbReference type="Gene3D" id="1.10.3090.10">
    <property type="entry name" value="cca-adding enzyme, domain 2"/>
    <property type="match status" value="1"/>
</dbReference>
<evidence type="ECO:0000256" key="6">
    <source>
        <dbReference type="ARBA" id="ARBA00022741"/>
    </source>
</evidence>
<dbReference type="GO" id="GO:0042245">
    <property type="term" value="P:RNA repair"/>
    <property type="evidence" value="ECO:0007669"/>
    <property type="project" value="UniProtKB-KW"/>
</dbReference>
<dbReference type="GO" id="GO:0005524">
    <property type="term" value="F:ATP binding"/>
    <property type="evidence" value="ECO:0007669"/>
    <property type="project" value="UniProtKB-KW"/>
</dbReference>
<keyword evidence="10 11" id="KW-0694">RNA-binding</keyword>
<dbReference type="Gene3D" id="3.30.460.10">
    <property type="entry name" value="Beta Polymerase, domain 2"/>
    <property type="match status" value="1"/>
</dbReference>
<evidence type="ECO:0000256" key="10">
    <source>
        <dbReference type="ARBA" id="ARBA00022884"/>
    </source>
</evidence>
<proteinExistence type="inferred from homology"/>
<evidence type="ECO:0000313" key="13">
    <source>
        <dbReference type="EMBL" id="OHB03574.1"/>
    </source>
</evidence>
<dbReference type="GO" id="GO:0046872">
    <property type="term" value="F:metal ion binding"/>
    <property type="evidence" value="ECO:0007669"/>
    <property type="project" value="UniProtKB-KW"/>
</dbReference>
<dbReference type="AlphaFoldDB" id="A0A1G2U263"/>
<keyword evidence="6" id="KW-0547">Nucleotide-binding</keyword>
<comment type="caution">
    <text evidence="13">The sequence shown here is derived from an EMBL/GenBank/DDBJ whole genome shotgun (WGS) entry which is preliminary data.</text>
</comment>
<comment type="cofactor">
    <cofactor evidence="1">
        <name>Mg(2+)</name>
        <dbReference type="ChEBI" id="CHEBI:18420"/>
    </cofactor>
</comment>
<dbReference type="Pfam" id="PF01743">
    <property type="entry name" value="PolyA_pol"/>
    <property type="match status" value="1"/>
</dbReference>
<dbReference type="InterPro" id="IPR006674">
    <property type="entry name" value="HD_domain"/>
</dbReference>
<dbReference type="GO" id="GO:0016779">
    <property type="term" value="F:nucleotidyltransferase activity"/>
    <property type="evidence" value="ECO:0007669"/>
    <property type="project" value="UniProtKB-KW"/>
</dbReference>
<keyword evidence="2 11" id="KW-0808">Transferase</keyword>
<feature type="domain" description="HD" evidence="12">
    <location>
        <begin position="257"/>
        <end position="380"/>
    </location>
</feature>
<evidence type="ECO:0000313" key="14">
    <source>
        <dbReference type="Proteomes" id="UP000176800"/>
    </source>
</evidence>
<dbReference type="InterPro" id="IPR003607">
    <property type="entry name" value="HD/PDEase_dom"/>
</dbReference>
<dbReference type="SUPFAM" id="SSF81891">
    <property type="entry name" value="Poly A polymerase C-terminal region-like"/>
    <property type="match status" value="1"/>
</dbReference>
<dbReference type="InterPro" id="IPR032828">
    <property type="entry name" value="PolyA_RNA-bd"/>
</dbReference>
<dbReference type="CDD" id="cd00077">
    <property type="entry name" value="HDc"/>
    <property type="match status" value="1"/>
</dbReference>
<dbReference type="EMBL" id="MHWE01000015">
    <property type="protein sequence ID" value="OHB03574.1"/>
    <property type="molecule type" value="Genomic_DNA"/>
</dbReference>
<dbReference type="CDD" id="cd05398">
    <property type="entry name" value="NT_ClassII-CCAase"/>
    <property type="match status" value="1"/>
</dbReference>
<comment type="similarity">
    <text evidence="11">Belongs to the tRNA nucleotidyltransferase/poly(A) polymerase family.</text>
</comment>
<dbReference type="GO" id="GO:0008033">
    <property type="term" value="P:tRNA processing"/>
    <property type="evidence" value="ECO:0007669"/>
    <property type="project" value="UniProtKB-KW"/>
</dbReference>
<dbReference type="Proteomes" id="UP000176800">
    <property type="component" value="Unassembled WGS sequence"/>
</dbReference>
<evidence type="ECO:0000256" key="7">
    <source>
        <dbReference type="ARBA" id="ARBA00022800"/>
    </source>
</evidence>
<keyword evidence="5" id="KW-0479">Metal-binding</keyword>
<evidence type="ECO:0000256" key="8">
    <source>
        <dbReference type="ARBA" id="ARBA00022840"/>
    </source>
</evidence>
<keyword evidence="8" id="KW-0067">ATP-binding</keyword>
<dbReference type="NCBIfam" id="TIGR00277">
    <property type="entry name" value="HDIG"/>
    <property type="match status" value="1"/>
</dbReference>
<dbReference type="SUPFAM" id="SSF81301">
    <property type="entry name" value="Nucleotidyltransferase"/>
    <property type="match status" value="1"/>
</dbReference>
<dbReference type="Pfam" id="PF12627">
    <property type="entry name" value="PolyA_pol_RNAbd"/>
    <property type="match status" value="1"/>
</dbReference>
<dbReference type="PROSITE" id="PS51831">
    <property type="entry name" value="HD"/>
    <property type="match status" value="1"/>
</dbReference>
<evidence type="ECO:0000256" key="11">
    <source>
        <dbReference type="RuleBase" id="RU003953"/>
    </source>
</evidence>
<organism evidence="13 14">
    <name type="scientific">Candidatus Zambryskibacteria bacterium RIFCSPLOWO2_01_FULL_45_21</name>
    <dbReference type="NCBI Taxonomy" id="1802761"/>
    <lineage>
        <taxon>Bacteria</taxon>
        <taxon>Candidatus Zambryskiibacteriota</taxon>
    </lineage>
</organism>
<evidence type="ECO:0000259" key="12">
    <source>
        <dbReference type="PROSITE" id="PS51831"/>
    </source>
</evidence>
<dbReference type="PANTHER" id="PTHR47545:SF1">
    <property type="entry name" value="MULTIFUNCTIONAL CCA PROTEIN"/>
    <property type="match status" value="1"/>
</dbReference>
<dbReference type="PANTHER" id="PTHR47545">
    <property type="entry name" value="MULTIFUNCTIONAL CCA PROTEIN"/>
    <property type="match status" value="1"/>
</dbReference>